<protein>
    <recommendedName>
        <fullName evidence="3">DUF3447 domain-containing protein</fullName>
    </recommendedName>
</protein>
<dbReference type="RefSeq" id="XP_068361389.1">
    <property type="nucleotide sequence ID" value="XM_068503045.1"/>
</dbReference>
<dbReference type="PANTHER" id="PTHR24198:SF165">
    <property type="entry name" value="ANKYRIN REPEAT-CONTAINING PROTEIN-RELATED"/>
    <property type="match status" value="1"/>
</dbReference>
<keyword evidence="5" id="KW-1185">Reference proteome</keyword>
<proteinExistence type="predicted"/>
<dbReference type="Gene3D" id="1.25.40.20">
    <property type="entry name" value="Ankyrin repeat-containing domain"/>
    <property type="match status" value="3"/>
</dbReference>
<dbReference type="InterPro" id="IPR002110">
    <property type="entry name" value="Ankyrin_rpt"/>
</dbReference>
<evidence type="ECO:0000313" key="5">
    <source>
        <dbReference type="Proteomes" id="UP000179807"/>
    </source>
</evidence>
<dbReference type="PANTHER" id="PTHR24198">
    <property type="entry name" value="ANKYRIN REPEAT AND PROTEIN KINASE DOMAIN-CONTAINING PROTEIN"/>
    <property type="match status" value="1"/>
</dbReference>
<evidence type="ECO:0000313" key="4">
    <source>
        <dbReference type="EMBL" id="OHT08253.1"/>
    </source>
</evidence>
<evidence type="ECO:0000256" key="1">
    <source>
        <dbReference type="ARBA" id="ARBA00022737"/>
    </source>
</evidence>
<dbReference type="SUPFAM" id="SSF48403">
    <property type="entry name" value="Ankyrin repeat"/>
    <property type="match status" value="1"/>
</dbReference>
<dbReference type="InterPro" id="IPR036770">
    <property type="entry name" value="Ankyrin_rpt-contain_sf"/>
</dbReference>
<evidence type="ECO:0000259" key="3">
    <source>
        <dbReference type="Pfam" id="PF11929"/>
    </source>
</evidence>
<organism evidence="4 5">
    <name type="scientific">Tritrichomonas foetus</name>
    <dbReference type="NCBI Taxonomy" id="1144522"/>
    <lineage>
        <taxon>Eukaryota</taxon>
        <taxon>Metamonada</taxon>
        <taxon>Parabasalia</taxon>
        <taxon>Tritrichomonadida</taxon>
        <taxon>Tritrichomonadidae</taxon>
        <taxon>Tritrichomonas</taxon>
    </lineage>
</organism>
<dbReference type="GeneID" id="94837749"/>
<reference evidence="4" key="1">
    <citation type="submission" date="2016-10" db="EMBL/GenBank/DDBJ databases">
        <authorList>
            <person name="Benchimol M."/>
            <person name="Almeida L.G."/>
            <person name="Vasconcelos A.T."/>
            <person name="Perreira-Neves A."/>
            <person name="Rosa I.A."/>
            <person name="Tasca T."/>
            <person name="Bogo M.R."/>
            <person name="de Souza W."/>
        </authorList>
    </citation>
    <scope>NUCLEOTIDE SEQUENCE [LARGE SCALE GENOMIC DNA]</scope>
    <source>
        <strain evidence="4">K</strain>
    </source>
</reference>
<dbReference type="EMBL" id="MLAK01000672">
    <property type="protein sequence ID" value="OHT08253.1"/>
    <property type="molecule type" value="Genomic_DNA"/>
</dbReference>
<keyword evidence="1" id="KW-0677">Repeat</keyword>
<evidence type="ECO:0000256" key="2">
    <source>
        <dbReference type="ARBA" id="ARBA00023043"/>
    </source>
</evidence>
<dbReference type="VEuPathDB" id="TrichDB:TRFO_23253"/>
<name>A0A1J4KFX6_9EUKA</name>
<dbReference type="SMART" id="SM00248">
    <property type="entry name" value="ANK"/>
    <property type="match status" value="8"/>
</dbReference>
<gene>
    <name evidence="4" type="ORF">TRFO_23253</name>
</gene>
<dbReference type="AlphaFoldDB" id="A0A1J4KFX6"/>
<accession>A0A1J4KFX6</accession>
<dbReference type="OrthoDB" id="5968663at2759"/>
<sequence>MTEEGILSQILSVQQILDSLDNESLEEAKKFIHSQINFFEDKFHLRKLLLCLQSFTNSRPSQLPLYLEIIRDISSDLKKFYSSDELFALFQNREVKLLLLELGLIDIKSLIDLDQHNESLHFFFAPEIKKSFPSKKFSIRNFNEYLDTFDINEHIEKRKMLKNPDILAFAIQNDDIDTFLSIISSTNTDLNAKIPDSFFEPYQIINERCMLPTIAEYAAFFGALQIFKYLLMNSVSLDKFKTKLAVAGGNLEIIHFLEEKGHKFDTQCLNTAIEYQRNDIVRYFHDILEVKYDERSLNASITYDNCIFFEDIIKEISDTNPNSFTGIINKMLSIASSCGNLELTNYLCERCNDDSSKYSALNLACQKGFLDIVTFFIVNKHLSVSDSRFSGLFDACKFGHFQTVEFLCGLEGINVNYIYSVSKETPIMIACLYSRLDIVKFLADIPECNLEHSMYNYRTPIFRAVEGQNFDIVKFLADEKHVNLSVIGMGGENLLDIACEKENVEIVKYLVNEKGFDINSSRPLGNAISNNRIEIVKFLVSKNCNLVNHETKWTAVHSAAFYWRYELLPILLDSQKIDINAVANDGVLFFKNS</sequence>
<dbReference type="Pfam" id="PF12796">
    <property type="entry name" value="Ank_2"/>
    <property type="match status" value="2"/>
</dbReference>
<dbReference type="Proteomes" id="UP000179807">
    <property type="component" value="Unassembled WGS sequence"/>
</dbReference>
<feature type="domain" description="DUF3447" evidence="3">
    <location>
        <begin position="242"/>
        <end position="307"/>
    </location>
</feature>
<comment type="caution">
    <text evidence="4">The sequence shown here is derived from an EMBL/GenBank/DDBJ whole genome shotgun (WGS) entry which is preliminary data.</text>
</comment>
<dbReference type="Pfam" id="PF11929">
    <property type="entry name" value="DUF3447"/>
    <property type="match status" value="1"/>
</dbReference>
<dbReference type="SUPFAM" id="SSF140860">
    <property type="entry name" value="Pseudo ankyrin repeat-like"/>
    <property type="match status" value="1"/>
</dbReference>
<dbReference type="InterPro" id="IPR020683">
    <property type="entry name" value="DUF3447"/>
</dbReference>
<keyword evidence="2" id="KW-0040">ANK repeat</keyword>